<proteinExistence type="predicted"/>
<evidence type="ECO:0000313" key="2">
    <source>
        <dbReference type="Proteomes" id="UP000671995"/>
    </source>
</evidence>
<dbReference type="AlphaFoldDB" id="A0A975F0A4"/>
<sequence length="197" mass="21372">MSQIKTLQAEMDDWVSKGGEITSEQFSAFMSLAGDYNKALIAEGNLNVSDYVSNGTITTAFEEEQDAVGNYQVNYHNGIDVVGGDLKSPFFMIATGGNEKGSNTKIFSIVGTDLQMKVLHGDAGSVSKTGDFFSPGGMIMPFPKKNNFQNASTAPHFHIEISNGSNFVNPFTLKSSNTNFQRTLDGGKTWKSIDAHY</sequence>
<name>A0A975F0A4_9SPIR</name>
<dbReference type="EMBL" id="CP054257">
    <property type="protein sequence ID" value="QTQ11709.1"/>
    <property type="molecule type" value="Genomic_DNA"/>
</dbReference>
<evidence type="ECO:0000313" key="1">
    <source>
        <dbReference type="EMBL" id="QTQ11709.1"/>
    </source>
</evidence>
<accession>A0A975F0A4</accession>
<gene>
    <name evidence="1" type="ORF">HRI96_05550</name>
</gene>
<organism evidence="1 2">
    <name type="scientific">Treponema parvum</name>
    <dbReference type="NCBI Taxonomy" id="138851"/>
    <lineage>
        <taxon>Bacteria</taxon>
        <taxon>Pseudomonadati</taxon>
        <taxon>Spirochaetota</taxon>
        <taxon>Spirochaetia</taxon>
        <taxon>Spirochaetales</taxon>
        <taxon>Treponemataceae</taxon>
        <taxon>Treponema</taxon>
    </lineage>
</organism>
<protein>
    <submittedName>
        <fullName evidence="1">Uncharacterized protein</fullName>
    </submittedName>
</protein>
<dbReference type="RefSeq" id="WP_210118504.1">
    <property type="nucleotide sequence ID" value="NZ_CP054257.1"/>
</dbReference>
<reference evidence="1" key="1">
    <citation type="submission" date="2020-05" db="EMBL/GenBank/DDBJ databases">
        <authorList>
            <person name="Zeng H."/>
            <person name="Chan Y.K."/>
            <person name="Watt R.M."/>
        </authorList>
    </citation>
    <scope>NUCLEOTIDE SEQUENCE</scope>
    <source>
        <strain evidence="1">ATCC 700773</strain>
    </source>
</reference>
<dbReference type="Proteomes" id="UP000671995">
    <property type="component" value="Chromosome"/>
</dbReference>
<reference evidence="1" key="2">
    <citation type="journal article" date="2021" name="Microbiol. Resour. Announc.">
        <title>Complete Genome Sequences of Three Human Oral Treponema parvum Isolates.</title>
        <authorList>
            <person name="Zeng H."/>
            <person name="Watt R.M."/>
        </authorList>
    </citation>
    <scope>NUCLEOTIDE SEQUENCE</scope>
    <source>
        <strain evidence="1">ATCC 700773</strain>
    </source>
</reference>